<dbReference type="SUPFAM" id="SSF55874">
    <property type="entry name" value="ATPase domain of HSP90 chaperone/DNA topoisomerase II/histidine kinase"/>
    <property type="match status" value="1"/>
</dbReference>
<reference evidence="8" key="1">
    <citation type="journal article" date="2021" name="PeerJ">
        <title>Extensive microbial diversity within the chicken gut microbiome revealed by metagenomics and culture.</title>
        <authorList>
            <person name="Gilroy R."/>
            <person name="Ravi A."/>
            <person name="Getino M."/>
            <person name="Pursley I."/>
            <person name="Horton D.L."/>
            <person name="Alikhan N.F."/>
            <person name="Baker D."/>
            <person name="Gharbi K."/>
            <person name="Hall N."/>
            <person name="Watson M."/>
            <person name="Adriaenssens E.M."/>
            <person name="Foster-Nyarko E."/>
            <person name="Jarju S."/>
            <person name="Secka A."/>
            <person name="Antonio M."/>
            <person name="Oren A."/>
            <person name="Chaudhuri R.R."/>
            <person name="La Ragione R."/>
            <person name="Hildebrand F."/>
            <person name="Pallen M.J."/>
        </authorList>
    </citation>
    <scope>NUCLEOTIDE SEQUENCE</scope>
    <source>
        <strain evidence="8">ChiHecec1B25-7008</strain>
    </source>
</reference>
<dbReference type="GO" id="GO:0004519">
    <property type="term" value="F:endonuclease activity"/>
    <property type="evidence" value="ECO:0007669"/>
    <property type="project" value="UniProtKB-KW"/>
</dbReference>
<dbReference type="SUPFAM" id="SSF54211">
    <property type="entry name" value="Ribosomal protein S5 domain 2-like"/>
    <property type="match status" value="1"/>
</dbReference>
<dbReference type="GO" id="GO:0005524">
    <property type="term" value="F:ATP binding"/>
    <property type="evidence" value="ECO:0007669"/>
    <property type="project" value="InterPro"/>
</dbReference>
<dbReference type="InterPro" id="IPR002099">
    <property type="entry name" value="MutL/Mlh/PMS"/>
</dbReference>
<evidence type="ECO:0000313" key="9">
    <source>
        <dbReference type="Proteomes" id="UP000823860"/>
    </source>
</evidence>
<dbReference type="InterPro" id="IPR020568">
    <property type="entry name" value="Ribosomal_Su5_D2-typ_SF"/>
</dbReference>
<dbReference type="InterPro" id="IPR014762">
    <property type="entry name" value="DNA_mismatch_repair_CS"/>
</dbReference>
<dbReference type="Pfam" id="PF13589">
    <property type="entry name" value="HATPase_c_3"/>
    <property type="match status" value="1"/>
</dbReference>
<evidence type="ECO:0000256" key="2">
    <source>
        <dbReference type="ARBA" id="ARBA00021975"/>
    </source>
</evidence>
<evidence type="ECO:0000313" key="8">
    <source>
        <dbReference type="EMBL" id="HJA82729.1"/>
    </source>
</evidence>
<dbReference type="Pfam" id="PF01119">
    <property type="entry name" value="DNA_mis_repair"/>
    <property type="match status" value="1"/>
</dbReference>
<proteinExistence type="inferred from homology"/>
<dbReference type="SMART" id="SM00853">
    <property type="entry name" value="MutL_C"/>
    <property type="match status" value="1"/>
</dbReference>
<keyword evidence="8" id="KW-0540">Nuclease</keyword>
<dbReference type="SMART" id="SM01340">
    <property type="entry name" value="DNA_mis_repair"/>
    <property type="match status" value="1"/>
</dbReference>
<dbReference type="HAMAP" id="MF_00149">
    <property type="entry name" value="DNA_mis_repair"/>
    <property type="match status" value="1"/>
</dbReference>
<evidence type="ECO:0000256" key="4">
    <source>
        <dbReference type="ARBA" id="ARBA00023204"/>
    </source>
</evidence>
<dbReference type="GO" id="GO:0030983">
    <property type="term" value="F:mismatched DNA binding"/>
    <property type="evidence" value="ECO:0007669"/>
    <property type="project" value="InterPro"/>
</dbReference>
<dbReference type="GO" id="GO:0140664">
    <property type="term" value="F:ATP-dependent DNA damage sensor activity"/>
    <property type="evidence" value="ECO:0007669"/>
    <property type="project" value="InterPro"/>
</dbReference>
<dbReference type="Pfam" id="PF08676">
    <property type="entry name" value="MutL_C"/>
    <property type="match status" value="1"/>
</dbReference>
<dbReference type="GO" id="GO:0032300">
    <property type="term" value="C:mismatch repair complex"/>
    <property type="evidence" value="ECO:0007669"/>
    <property type="project" value="InterPro"/>
</dbReference>
<feature type="domain" description="DNA mismatch repair protein S5" evidence="7">
    <location>
        <begin position="209"/>
        <end position="327"/>
    </location>
</feature>
<accession>A0A9D2KT43</accession>
<dbReference type="InterPro" id="IPR037198">
    <property type="entry name" value="MutL_C_sf"/>
</dbReference>
<dbReference type="SUPFAM" id="SSF118116">
    <property type="entry name" value="DNA mismatch repair protein MutL"/>
    <property type="match status" value="1"/>
</dbReference>
<comment type="caution">
    <text evidence="8">The sequence shown here is derived from an EMBL/GenBank/DDBJ whole genome shotgun (WGS) entry which is preliminary data.</text>
</comment>
<keyword evidence="8" id="KW-0378">Hydrolase</keyword>
<dbReference type="InterPro" id="IPR038973">
    <property type="entry name" value="MutL/Mlh/Pms-like"/>
</dbReference>
<evidence type="ECO:0000256" key="1">
    <source>
        <dbReference type="ARBA" id="ARBA00006082"/>
    </source>
</evidence>
<dbReference type="Gene3D" id="3.30.230.10">
    <property type="match status" value="1"/>
</dbReference>
<reference evidence="8" key="2">
    <citation type="submission" date="2021-04" db="EMBL/GenBank/DDBJ databases">
        <authorList>
            <person name="Gilroy R."/>
        </authorList>
    </citation>
    <scope>NUCLEOTIDE SEQUENCE</scope>
    <source>
        <strain evidence="8">ChiHecec1B25-7008</strain>
    </source>
</reference>
<dbReference type="GO" id="GO:0016887">
    <property type="term" value="F:ATP hydrolysis activity"/>
    <property type="evidence" value="ECO:0007669"/>
    <property type="project" value="InterPro"/>
</dbReference>
<dbReference type="PROSITE" id="PS00058">
    <property type="entry name" value="DNA_MISMATCH_REPAIR_1"/>
    <property type="match status" value="1"/>
</dbReference>
<dbReference type="InterPro" id="IPR013507">
    <property type="entry name" value="DNA_mismatch_S5_2-like"/>
</dbReference>
<feature type="domain" description="MutL C-terminal dimerisation" evidence="6">
    <location>
        <begin position="433"/>
        <end position="575"/>
    </location>
</feature>
<keyword evidence="4 5" id="KW-0234">DNA repair</keyword>
<dbReference type="InterPro" id="IPR014790">
    <property type="entry name" value="MutL_C"/>
</dbReference>
<keyword evidence="3 5" id="KW-0227">DNA damage</keyword>
<comment type="similarity">
    <text evidence="1 5">Belongs to the DNA mismatch repair MutL/HexB family.</text>
</comment>
<gene>
    <name evidence="5 8" type="primary">mutL</name>
    <name evidence="8" type="ORF">H9785_01955</name>
</gene>
<dbReference type="InterPro" id="IPR042121">
    <property type="entry name" value="MutL_C_regsub"/>
</dbReference>
<evidence type="ECO:0000259" key="6">
    <source>
        <dbReference type="SMART" id="SM00853"/>
    </source>
</evidence>
<dbReference type="InterPro" id="IPR036890">
    <property type="entry name" value="HATPase_C_sf"/>
</dbReference>
<dbReference type="FunFam" id="3.30.565.10:FF:000003">
    <property type="entry name" value="DNA mismatch repair endonuclease MutL"/>
    <property type="match status" value="1"/>
</dbReference>
<dbReference type="PANTHER" id="PTHR10073:SF12">
    <property type="entry name" value="DNA MISMATCH REPAIR PROTEIN MLH1"/>
    <property type="match status" value="1"/>
</dbReference>
<keyword evidence="8" id="KW-0255">Endonuclease</keyword>
<dbReference type="AlphaFoldDB" id="A0A9D2KT43"/>
<dbReference type="Gene3D" id="3.30.1540.20">
    <property type="entry name" value="MutL, C-terminal domain, dimerisation subdomain"/>
    <property type="match status" value="1"/>
</dbReference>
<sequence length="616" mass="67694">MSDIIHLLPDSVANQIAAGEVIQRPASVVKELVENAIDAEAREVHVLVADAGKTSIQVIDDGKGMSETDARLSFERHATSKIREAADLFALHTMGFRGEALASIAAVAEVELKTRRAEDELGTRLLIAGSKVESQEPVNCSRGSNFLVKNLFFNVPARRKFLKSNSTELSNIMTEFERIALVHPSVSFSLLHNDAELLNLPAMPLRQRVMAVFGKKMNQQLLTLEVETTLVKISGFVAKPETARKKGAHQYFFVNGRYMRHPYFHKAVMEAYERLIPAGEQVSYFVYFDVDPKNIDVNIHPTKTEIKFENEQAIWQILAAAVKETLGRFSAVPSIDFDTEDMPDLPTFNGTASCAPPKVSYDSGFDPFKSATAPSYGGDTRARSVSGDWEQLYAGVARASKMNEPAADLLPDEEELAGTVLPVEEPMVEKGALHFQLKGRFILTSVKSGLMLIDQHRAHVRVLFDKYMEQIRTRKGVSQGVLFPEVVELTPAETVVLDALSDDLAAVGFDLSPLGGGSYAVNRVPAGIEGLSPVDLIRNMVHTAQEKGADVREEVQSILALTLARSAAIVYGQALSEEEMANLVDSLFACQTPGYTPDGRTVLITVKEEEIEKRFA</sequence>
<dbReference type="CDD" id="cd16926">
    <property type="entry name" value="HATPase_MutL-MLH-PMS-like"/>
    <property type="match status" value="1"/>
</dbReference>
<evidence type="ECO:0000259" key="7">
    <source>
        <dbReference type="SMART" id="SM01340"/>
    </source>
</evidence>
<dbReference type="NCBIfam" id="TIGR00585">
    <property type="entry name" value="mutl"/>
    <property type="match status" value="1"/>
</dbReference>
<evidence type="ECO:0000256" key="5">
    <source>
        <dbReference type="HAMAP-Rule" id="MF_00149"/>
    </source>
</evidence>
<dbReference type="InterPro" id="IPR020667">
    <property type="entry name" value="DNA_mismatch_repair_MutL"/>
</dbReference>
<comment type="function">
    <text evidence="5">This protein is involved in the repair of mismatches in DNA. It is required for dam-dependent methyl-directed DNA mismatch repair. May act as a 'molecular matchmaker', a protein that promotes the formation of a stable complex between two or more DNA-binding proteins in an ATP-dependent manner without itself being part of a final effector complex.</text>
</comment>
<dbReference type="InterPro" id="IPR014721">
    <property type="entry name" value="Ribsml_uS5_D2-typ_fold_subgr"/>
</dbReference>
<dbReference type="EMBL" id="DWZE01000024">
    <property type="protein sequence ID" value="HJA82729.1"/>
    <property type="molecule type" value="Genomic_DNA"/>
</dbReference>
<protein>
    <recommendedName>
        <fullName evidence="2 5">DNA mismatch repair protein MutL</fullName>
    </recommendedName>
</protein>
<evidence type="ECO:0000256" key="3">
    <source>
        <dbReference type="ARBA" id="ARBA00022763"/>
    </source>
</evidence>
<dbReference type="Proteomes" id="UP000823860">
    <property type="component" value="Unassembled WGS sequence"/>
</dbReference>
<dbReference type="Gene3D" id="3.30.565.10">
    <property type="entry name" value="Histidine kinase-like ATPase, C-terminal domain"/>
    <property type="match status" value="1"/>
</dbReference>
<name>A0A9D2KT43_9BACE</name>
<dbReference type="Gene3D" id="3.30.1370.100">
    <property type="entry name" value="MutL, C-terminal domain, regulatory subdomain"/>
    <property type="match status" value="1"/>
</dbReference>
<dbReference type="CDD" id="cd00782">
    <property type="entry name" value="MutL_Trans"/>
    <property type="match status" value="1"/>
</dbReference>
<dbReference type="PANTHER" id="PTHR10073">
    <property type="entry name" value="DNA MISMATCH REPAIR PROTEIN MLH, PMS, MUTL"/>
    <property type="match status" value="1"/>
</dbReference>
<dbReference type="InterPro" id="IPR042120">
    <property type="entry name" value="MutL_C_dimsub"/>
</dbReference>
<dbReference type="GO" id="GO:0006298">
    <property type="term" value="P:mismatch repair"/>
    <property type="evidence" value="ECO:0007669"/>
    <property type="project" value="UniProtKB-UniRule"/>
</dbReference>
<organism evidence="8 9">
    <name type="scientific">Candidatus Bacteroides intestinavium</name>
    <dbReference type="NCBI Taxonomy" id="2838469"/>
    <lineage>
        <taxon>Bacteria</taxon>
        <taxon>Pseudomonadati</taxon>
        <taxon>Bacteroidota</taxon>
        <taxon>Bacteroidia</taxon>
        <taxon>Bacteroidales</taxon>
        <taxon>Bacteroidaceae</taxon>
        <taxon>Bacteroides</taxon>
    </lineage>
</organism>